<gene>
    <name evidence="1" type="ORF">MLD38_007722</name>
</gene>
<dbReference type="EMBL" id="CM042882">
    <property type="protein sequence ID" value="KAI4381667.1"/>
    <property type="molecule type" value="Genomic_DNA"/>
</dbReference>
<reference evidence="2" key="1">
    <citation type="journal article" date="2023" name="Front. Plant Sci.">
        <title>Chromosomal-level genome assembly of Melastoma candidum provides insights into trichome evolution.</title>
        <authorList>
            <person name="Zhong Y."/>
            <person name="Wu W."/>
            <person name="Sun C."/>
            <person name="Zou P."/>
            <person name="Liu Y."/>
            <person name="Dai S."/>
            <person name="Zhou R."/>
        </authorList>
    </citation>
    <scope>NUCLEOTIDE SEQUENCE [LARGE SCALE GENOMIC DNA]</scope>
</reference>
<evidence type="ECO:0000313" key="2">
    <source>
        <dbReference type="Proteomes" id="UP001057402"/>
    </source>
</evidence>
<proteinExistence type="predicted"/>
<evidence type="ECO:0000313" key="1">
    <source>
        <dbReference type="EMBL" id="KAI4381667.1"/>
    </source>
</evidence>
<comment type="caution">
    <text evidence="1">The sequence shown here is derived from an EMBL/GenBank/DDBJ whole genome shotgun (WGS) entry which is preliminary data.</text>
</comment>
<accession>A0ACB9S0J5</accession>
<keyword evidence="2" id="KW-1185">Reference proteome</keyword>
<organism evidence="1 2">
    <name type="scientific">Melastoma candidum</name>
    <dbReference type="NCBI Taxonomy" id="119954"/>
    <lineage>
        <taxon>Eukaryota</taxon>
        <taxon>Viridiplantae</taxon>
        <taxon>Streptophyta</taxon>
        <taxon>Embryophyta</taxon>
        <taxon>Tracheophyta</taxon>
        <taxon>Spermatophyta</taxon>
        <taxon>Magnoliopsida</taxon>
        <taxon>eudicotyledons</taxon>
        <taxon>Gunneridae</taxon>
        <taxon>Pentapetalae</taxon>
        <taxon>rosids</taxon>
        <taxon>malvids</taxon>
        <taxon>Myrtales</taxon>
        <taxon>Melastomataceae</taxon>
        <taxon>Melastomatoideae</taxon>
        <taxon>Melastomateae</taxon>
        <taxon>Melastoma</taxon>
    </lineage>
</organism>
<sequence>MHWLQNITNTTASASASTSTCVSAATPCSSSKTAKMDFGVNGSSPSSGCPKLTRQMNLRYLSEQEISGALQLLPPVAEEGVAMATAIAGMSVPLPLPLPPPSLEDAVSTSSIEDGQESPEQKDGRSSRTSSNNVKESRSSRKNSRNSVAARSAPTSPLSISARRRNFSREFLQYYHITPKRINFWSAPETPTVHSFPSAHEPSAYSFEAPLPSPPVKSPVKSSKNIIGSVSSLRPKSLSAARQDSNANASVHPLPLPPSAALHSPSSRPQASIMTEHMPLKGQWKKGKLIGRGTFGSVYVASNRETGALCAMKEVELCADDPKSQESMKQLEQEINMLSRLKHPNIVQYYGSEIADDRFYIYLEYVHPGSINKYVRDHCGAITESVVRNFTRHILSGLAYLHRKKTVHRDIKGANLLVDASGVVKLADFGMAKHLTGPAADLSLKGSPYWMAPELIHSVMKKDNSDNAFAVDIWSLGCTIIEMLTGKPPWSDFEGAAAMFRVLSDTPPIPDTLSAEGKDFLRCCFRRNPAERPSAAKLLDHRFLKSSSQMDFSLHGQPSFARRSVDMPLSMQEHARPIFPSGTQDTKPNTDYNSDNRWPPPAENSDFTSVIRFSPRSILDVPPVLSPSSEQTTSSYLRPSVSASSNAKPIVRRNPTFR</sequence>
<protein>
    <submittedName>
        <fullName evidence="1">Uncharacterized protein</fullName>
    </submittedName>
</protein>
<name>A0ACB9S0J5_9MYRT</name>
<dbReference type="Proteomes" id="UP001057402">
    <property type="component" value="Chromosome 3"/>
</dbReference>